<evidence type="ECO:0000313" key="2">
    <source>
        <dbReference type="EMBL" id="MFF4527308.1"/>
    </source>
</evidence>
<comment type="caution">
    <text evidence="2">The sequence shown here is derived from an EMBL/GenBank/DDBJ whole genome shotgun (WGS) entry which is preliminary data.</text>
</comment>
<dbReference type="EMBL" id="JBIAWJ010000035">
    <property type="protein sequence ID" value="MFF4527308.1"/>
    <property type="molecule type" value="Genomic_DNA"/>
</dbReference>
<keyword evidence="3" id="KW-1185">Reference proteome</keyword>
<accession>A0ABW6UX34</accession>
<keyword evidence="1" id="KW-0812">Transmembrane</keyword>
<organism evidence="2 3">
    <name type="scientific">Streptomyces bluensis</name>
    <dbReference type="NCBI Taxonomy" id="33897"/>
    <lineage>
        <taxon>Bacteria</taxon>
        <taxon>Bacillati</taxon>
        <taxon>Actinomycetota</taxon>
        <taxon>Actinomycetes</taxon>
        <taxon>Kitasatosporales</taxon>
        <taxon>Streptomycetaceae</taxon>
        <taxon>Streptomyces</taxon>
    </lineage>
</organism>
<dbReference type="Proteomes" id="UP001602058">
    <property type="component" value="Unassembled WGS sequence"/>
</dbReference>
<feature type="transmembrane region" description="Helical" evidence="1">
    <location>
        <begin position="153"/>
        <end position="175"/>
    </location>
</feature>
<keyword evidence="1" id="KW-0472">Membrane</keyword>
<protein>
    <submittedName>
        <fullName evidence="2">DUF3592 domain-containing protein</fullName>
    </submittedName>
</protein>
<keyword evidence="1" id="KW-1133">Transmembrane helix</keyword>
<name>A0ABW6UX34_9ACTN</name>
<evidence type="ECO:0000256" key="1">
    <source>
        <dbReference type="SAM" id="Phobius"/>
    </source>
</evidence>
<reference evidence="2 3" key="1">
    <citation type="submission" date="2024-10" db="EMBL/GenBank/DDBJ databases">
        <title>The Natural Products Discovery Center: Release of the First 8490 Sequenced Strains for Exploring Actinobacteria Biosynthetic Diversity.</title>
        <authorList>
            <person name="Kalkreuter E."/>
            <person name="Kautsar S.A."/>
            <person name="Yang D."/>
            <person name="Bader C.D."/>
            <person name="Teijaro C.N."/>
            <person name="Fluegel L."/>
            <person name="Davis C.M."/>
            <person name="Simpson J.R."/>
            <person name="Lauterbach L."/>
            <person name="Steele A.D."/>
            <person name="Gui C."/>
            <person name="Meng S."/>
            <person name="Li G."/>
            <person name="Viehrig K."/>
            <person name="Ye F."/>
            <person name="Su P."/>
            <person name="Kiefer A.F."/>
            <person name="Nichols A."/>
            <person name="Cepeda A.J."/>
            <person name="Yan W."/>
            <person name="Fan B."/>
            <person name="Jiang Y."/>
            <person name="Adhikari A."/>
            <person name="Zheng C.-J."/>
            <person name="Schuster L."/>
            <person name="Cowan T.M."/>
            <person name="Smanski M.J."/>
            <person name="Chevrette M.G."/>
            <person name="De Carvalho L.P.S."/>
            <person name="Shen B."/>
        </authorList>
    </citation>
    <scope>NUCLEOTIDE SEQUENCE [LARGE SCALE GENOMIC DNA]</scope>
    <source>
        <strain evidence="2 3">NPDC001390</strain>
    </source>
</reference>
<proteinExistence type="predicted"/>
<dbReference type="PANTHER" id="PTHR42305:SF1">
    <property type="entry name" value="MEMBRANE PROTEIN RV1733C-RELATED"/>
    <property type="match status" value="1"/>
</dbReference>
<evidence type="ECO:0000313" key="3">
    <source>
        <dbReference type="Proteomes" id="UP001602058"/>
    </source>
</evidence>
<dbReference type="InterPro" id="IPR039708">
    <property type="entry name" value="MT1774/Rv1733c-like"/>
</dbReference>
<dbReference type="RefSeq" id="WP_189879868.1">
    <property type="nucleotide sequence ID" value="NZ_BMVM01000027.1"/>
</dbReference>
<feature type="transmembrane region" description="Helical" evidence="1">
    <location>
        <begin position="29"/>
        <end position="51"/>
    </location>
</feature>
<sequence>MTQSQEKRALTRAGLWRWRRNPLRRGSDLVEAWVLLVAWVLAVVGGALVGATAAESADHTFEGQRAERRAVAATVVENARNAVDSKAAASRRVADDDLAWVTVRWRSTGGVEHTGRTQVAPGTRPGTRVTVWTDRHGVLTARPLDPGDARVEAALLGTMAAAFSGGAVWACAYGVRERLEQRRMAQWDEEWRRMDTRWGRRTG</sequence>
<gene>
    <name evidence="2" type="ORF">ACFY1D_38725</name>
</gene>
<dbReference type="PANTHER" id="PTHR42305">
    <property type="entry name" value="MEMBRANE PROTEIN RV1733C-RELATED"/>
    <property type="match status" value="1"/>
</dbReference>